<evidence type="ECO:0008006" key="4">
    <source>
        <dbReference type="Google" id="ProtNLM"/>
    </source>
</evidence>
<dbReference type="InterPro" id="IPR052022">
    <property type="entry name" value="26kDa_periplasmic_antigen"/>
</dbReference>
<dbReference type="PANTHER" id="PTHR34387:SF1">
    <property type="entry name" value="PERIPLASMIC IMMUNOGENIC PROTEIN"/>
    <property type="match status" value="1"/>
</dbReference>
<gene>
    <name evidence="2" type="ORF">SAMN06296065_101488</name>
</gene>
<feature type="chain" id="PRO_5046406434" description="SIMPL domain-containing protein" evidence="1">
    <location>
        <begin position="25"/>
        <end position="253"/>
    </location>
</feature>
<dbReference type="PANTHER" id="PTHR34387">
    <property type="entry name" value="SLR1258 PROTEIN"/>
    <property type="match status" value="1"/>
</dbReference>
<dbReference type="Gene3D" id="3.30.110.170">
    <property type="entry name" value="Protein of unknown function (DUF541), domain 1"/>
    <property type="match status" value="1"/>
</dbReference>
<dbReference type="InterPro" id="IPR007497">
    <property type="entry name" value="SIMPL/DUF541"/>
</dbReference>
<dbReference type="Gene3D" id="3.30.70.2970">
    <property type="entry name" value="Protein of unknown function (DUF541), domain 2"/>
    <property type="match status" value="1"/>
</dbReference>
<evidence type="ECO:0000313" key="3">
    <source>
        <dbReference type="Proteomes" id="UP001157910"/>
    </source>
</evidence>
<dbReference type="RefSeq" id="WP_283405036.1">
    <property type="nucleotide sequence ID" value="NZ_FXUI01000001.1"/>
</dbReference>
<feature type="signal peptide" evidence="1">
    <location>
        <begin position="1"/>
        <end position="24"/>
    </location>
</feature>
<accession>A0ABY1Q3P6</accession>
<organism evidence="2 3">
    <name type="scientific">Novosphingobium panipatense</name>
    <dbReference type="NCBI Taxonomy" id="428991"/>
    <lineage>
        <taxon>Bacteria</taxon>
        <taxon>Pseudomonadati</taxon>
        <taxon>Pseudomonadota</taxon>
        <taxon>Alphaproteobacteria</taxon>
        <taxon>Sphingomonadales</taxon>
        <taxon>Sphingomonadaceae</taxon>
        <taxon>Novosphingobium</taxon>
    </lineage>
</organism>
<dbReference type="Pfam" id="PF04402">
    <property type="entry name" value="SIMPL"/>
    <property type="match status" value="1"/>
</dbReference>
<proteinExistence type="predicted"/>
<evidence type="ECO:0000313" key="2">
    <source>
        <dbReference type="EMBL" id="SMP53892.1"/>
    </source>
</evidence>
<reference evidence="2 3" key="1">
    <citation type="submission" date="2017-05" db="EMBL/GenBank/DDBJ databases">
        <authorList>
            <person name="Varghese N."/>
            <person name="Submissions S."/>
        </authorList>
    </citation>
    <scope>NUCLEOTIDE SEQUENCE [LARGE SCALE GENOMIC DNA]</scope>
    <source>
        <strain evidence="2 3">SM16</strain>
    </source>
</reference>
<sequence length="253" mass="26501">MTRLSLLAATALGMLAAAPAPALAQQGPLPSITAGHTLLTINAKGSSTREPDLASYNAGVTTQGSTASAALTANSEQMTKVMAALKRAGIADKDVQTSNLNVSPIYAQPKRLPDGSYEDNGQQRIVGYQANNSVTVRQRKLGDMGKVIDALVTAGANQVNGPDFMLSEPEAAMDEARMEAMKIARSRAELYARAAGLRVARIVSVSENGGYAPQPVMYVRKEARDSMASAPAPVAAGELEMTVNVNVQFELAP</sequence>
<keyword evidence="1" id="KW-0732">Signal</keyword>
<keyword evidence="3" id="KW-1185">Reference proteome</keyword>
<dbReference type="EMBL" id="FXUI01000001">
    <property type="protein sequence ID" value="SMP53892.1"/>
    <property type="molecule type" value="Genomic_DNA"/>
</dbReference>
<protein>
    <recommendedName>
        <fullName evidence="4">SIMPL domain-containing protein</fullName>
    </recommendedName>
</protein>
<evidence type="ECO:0000256" key="1">
    <source>
        <dbReference type="SAM" id="SignalP"/>
    </source>
</evidence>
<name>A0ABY1Q3P6_9SPHN</name>
<comment type="caution">
    <text evidence="2">The sequence shown here is derived from an EMBL/GenBank/DDBJ whole genome shotgun (WGS) entry which is preliminary data.</text>
</comment>
<dbReference type="Proteomes" id="UP001157910">
    <property type="component" value="Unassembled WGS sequence"/>
</dbReference>